<evidence type="ECO:0000313" key="1">
    <source>
        <dbReference type="EMBL" id="EHP30212.1"/>
    </source>
</evidence>
<accession>B6BI60</accession>
<dbReference type="PATRIC" id="fig|929558.5.peg.1680"/>
<reference evidence="1 2" key="1">
    <citation type="journal article" date="2012" name="Proc. Natl. Acad. Sci. U.S.A.">
        <title>Genome and physiology of a model Epsilonproteobacterium responsible for sulfide detoxification in marine oxygen depletion zones.</title>
        <authorList>
            <person name="Grote J."/>
            <person name="Schott T."/>
            <person name="Bruckner C.G."/>
            <person name="Glockner F.O."/>
            <person name="Jost G."/>
            <person name="Teeling H."/>
            <person name="Labrenz M."/>
            <person name="Jurgens K."/>
        </authorList>
    </citation>
    <scope>NUCLEOTIDE SEQUENCE [LARGE SCALE GENOMIC DNA]</scope>
    <source>
        <strain evidence="1 2">GD1</strain>
    </source>
</reference>
<dbReference type="InterPro" id="IPR009010">
    <property type="entry name" value="Asp_de-COase-like_dom_sf"/>
</dbReference>
<evidence type="ECO:0000313" key="2">
    <source>
        <dbReference type="Proteomes" id="UP000006431"/>
    </source>
</evidence>
<proteinExistence type="predicted"/>
<keyword evidence="2" id="KW-1185">Reference proteome</keyword>
<dbReference type="STRING" id="929558.SMGD1_1688"/>
<dbReference type="EC" id="1.6.5.3" evidence="1"/>
<protein>
    <submittedName>
        <fullName evidence="1">NADH dehydrogenase, subunit G3</fullName>
        <ecNumber evidence="1">1.6.5.3</ecNumber>
    </submittedName>
</protein>
<dbReference type="HOGENOM" id="CLU_1854204_0_0_7"/>
<gene>
    <name evidence="1" type="primary">nuoG3</name>
    <name evidence="1" type="ORF">SMGD1_1688</name>
</gene>
<dbReference type="GO" id="GO:0016491">
    <property type="term" value="F:oxidoreductase activity"/>
    <property type="evidence" value="ECO:0007669"/>
    <property type="project" value="UniProtKB-KW"/>
</dbReference>
<name>B6BI60_SULGG</name>
<sequence>MPNRYENDGTEVRGYLLENVKIKRSTNQNVEPFSEDKLEGTIIYLANPVRQFTDFTNKATNLDEIAGLYMSEEFLAESELNEGDSVRVKSSNGEIVVNIVSDNKIAGNIAVLPTFDSKINSEALFSGYRFATASIEKV</sequence>
<dbReference type="RefSeq" id="WP_008336355.1">
    <property type="nucleotide sequence ID" value="NZ_AFRZ01000001.1"/>
</dbReference>
<organism evidence="1 2">
    <name type="scientific">Sulfurimonas gotlandica (strain DSM 19862 / JCM 16533 / GD1)</name>
    <dbReference type="NCBI Taxonomy" id="929558"/>
    <lineage>
        <taxon>Bacteria</taxon>
        <taxon>Pseudomonadati</taxon>
        <taxon>Campylobacterota</taxon>
        <taxon>Epsilonproteobacteria</taxon>
        <taxon>Campylobacterales</taxon>
        <taxon>Sulfurimonadaceae</taxon>
        <taxon>Sulfurimonas</taxon>
    </lineage>
</organism>
<dbReference type="EMBL" id="AFRZ01000001">
    <property type="protein sequence ID" value="EHP30212.1"/>
    <property type="molecule type" value="Genomic_DNA"/>
</dbReference>
<comment type="caution">
    <text evidence="1">The sequence shown here is derived from an EMBL/GenBank/DDBJ whole genome shotgun (WGS) entry which is preliminary data.</text>
</comment>
<dbReference type="Proteomes" id="UP000006431">
    <property type="component" value="Unassembled WGS sequence"/>
</dbReference>
<dbReference type="Gene3D" id="2.40.40.20">
    <property type="match status" value="1"/>
</dbReference>
<accession>H1FV18</accession>
<dbReference type="SUPFAM" id="SSF50692">
    <property type="entry name" value="ADC-like"/>
    <property type="match status" value="1"/>
</dbReference>
<dbReference type="AlphaFoldDB" id="B6BI60"/>
<keyword evidence="1" id="KW-0560">Oxidoreductase</keyword>
<dbReference type="eggNOG" id="COG1034">
    <property type="taxonomic scope" value="Bacteria"/>
</dbReference>